<proteinExistence type="predicted"/>
<accession>A0A1A8Z7E9</accession>
<keyword evidence="2" id="KW-1185">Reference proteome</keyword>
<evidence type="ECO:0000313" key="1">
    <source>
        <dbReference type="EMBL" id="SBT39864.1"/>
    </source>
</evidence>
<evidence type="ECO:0000313" key="2">
    <source>
        <dbReference type="Proteomes" id="UP000199385"/>
    </source>
</evidence>
<dbReference type="PATRIC" id="fig|261654.4.peg.1081"/>
<organism evidence="1 2">
    <name type="scientific">Micromonospora auratinigra</name>
    <dbReference type="NCBI Taxonomy" id="261654"/>
    <lineage>
        <taxon>Bacteria</taxon>
        <taxon>Bacillati</taxon>
        <taxon>Actinomycetota</taxon>
        <taxon>Actinomycetes</taxon>
        <taxon>Micromonosporales</taxon>
        <taxon>Micromonosporaceae</taxon>
        <taxon>Micromonospora</taxon>
    </lineage>
</organism>
<name>A0A1A8Z7E9_9ACTN</name>
<sequence>MVNGRRTGAARRWPRLLPLLLLVLPTGGCTPPGESRAALRHLDDGRIELLAVVCEGHDAARLAVYENRSEGGGAGWVVETPLGSPPVERTQVLRVTLFRTPDGWQEQEGALDDLSPGTPYGLLFSDSAGQGSQLRFTLDRLTGLGDRVLTGPWRHERVVEESEFLDGARKSCDGA</sequence>
<reference evidence="2" key="1">
    <citation type="submission" date="2016-06" db="EMBL/GenBank/DDBJ databases">
        <authorList>
            <person name="Varghese N."/>
            <person name="Submissions Spin"/>
        </authorList>
    </citation>
    <scope>NUCLEOTIDE SEQUENCE [LARGE SCALE GENOMIC DNA]</scope>
    <source>
        <strain evidence="2">DSM 44815</strain>
    </source>
</reference>
<protein>
    <submittedName>
        <fullName evidence="1">Uncharacterized protein</fullName>
    </submittedName>
</protein>
<dbReference type="AlphaFoldDB" id="A0A1A8Z7E9"/>
<dbReference type="Proteomes" id="UP000199385">
    <property type="component" value="Chromosome I"/>
</dbReference>
<dbReference type="EMBL" id="LT594323">
    <property type="protein sequence ID" value="SBT39864.1"/>
    <property type="molecule type" value="Genomic_DNA"/>
</dbReference>
<gene>
    <name evidence="1" type="ORF">GA0070611_1054</name>
</gene>